<dbReference type="EMBL" id="JACHGW010000001">
    <property type="protein sequence ID" value="MBB6049235.1"/>
    <property type="molecule type" value="Genomic_DNA"/>
</dbReference>
<proteinExistence type="predicted"/>
<sequence>MALWIVDQQPARNLGLTGEPLVDVIRSCGHEVIETHFDPAKGHLAPEAIPYFDSGRPLLLTGSVGFAIWAHAHWPLRPGAFRSERLEARHWLPAYGALALNAGAQWVTYGEFLTRPRTEPVFLKPAAGGKLLSGLLLEPGASLQDAHFSRHRRWPELPEEFLLLVAPPHEIFGEWRFVIVGEQVVAASQYKLGESLVLERGAPDGAWAVARAVAAHPWRPTDVFVVDIAETAEGYFVLELNTFGTAGLYACDPEVIVRAVAPYAAE</sequence>
<name>A0A7W9SMA0_ARMRO</name>
<organism evidence="2 3">
    <name type="scientific">Armatimonas rosea</name>
    <dbReference type="NCBI Taxonomy" id="685828"/>
    <lineage>
        <taxon>Bacteria</taxon>
        <taxon>Bacillati</taxon>
        <taxon>Armatimonadota</taxon>
        <taxon>Armatimonadia</taxon>
        <taxon>Armatimonadales</taxon>
        <taxon>Armatimonadaceae</taxon>
        <taxon>Armatimonas</taxon>
    </lineage>
</organism>
<accession>A0A7W9SMA0</accession>
<gene>
    <name evidence="2" type="ORF">HNQ39_000997</name>
</gene>
<reference evidence="2 3" key="1">
    <citation type="submission" date="2020-08" db="EMBL/GenBank/DDBJ databases">
        <title>Genomic Encyclopedia of Type Strains, Phase IV (KMG-IV): sequencing the most valuable type-strain genomes for metagenomic binning, comparative biology and taxonomic classification.</title>
        <authorList>
            <person name="Goeker M."/>
        </authorList>
    </citation>
    <scope>NUCLEOTIDE SEQUENCE [LARGE SCALE GENOMIC DNA]</scope>
    <source>
        <strain evidence="2 3">DSM 23562</strain>
    </source>
</reference>
<evidence type="ECO:0000313" key="2">
    <source>
        <dbReference type="EMBL" id="MBB6049235.1"/>
    </source>
</evidence>
<feature type="domain" description="ATP-grasp" evidence="1">
    <location>
        <begin position="115"/>
        <end position="260"/>
    </location>
</feature>
<dbReference type="InterPro" id="IPR025643">
    <property type="entry name" value="R2K_3"/>
</dbReference>
<protein>
    <recommendedName>
        <fullName evidence="1">ATP-grasp domain-containing protein</fullName>
    </recommendedName>
</protein>
<dbReference type="Pfam" id="PF14243">
    <property type="entry name" value="R2K_3"/>
    <property type="match status" value="1"/>
</dbReference>
<evidence type="ECO:0000259" key="1">
    <source>
        <dbReference type="Pfam" id="PF14243"/>
    </source>
</evidence>
<keyword evidence="3" id="KW-1185">Reference proteome</keyword>
<comment type="caution">
    <text evidence="2">The sequence shown here is derived from an EMBL/GenBank/DDBJ whole genome shotgun (WGS) entry which is preliminary data.</text>
</comment>
<dbReference type="AlphaFoldDB" id="A0A7W9SMA0"/>
<evidence type="ECO:0000313" key="3">
    <source>
        <dbReference type="Proteomes" id="UP000520814"/>
    </source>
</evidence>
<dbReference type="RefSeq" id="WP_184192849.1">
    <property type="nucleotide sequence ID" value="NZ_JACHGW010000001.1"/>
</dbReference>
<dbReference type="Proteomes" id="UP000520814">
    <property type="component" value="Unassembled WGS sequence"/>
</dbReference>